<comment type="cofactor">
    <cofactor evidence="2">
        <name>Mg(2+)</name>
        <dbReference type="ChEBI" id="CHEBI:18420"/>
    </cofactor>
</comment>
<feature type="compositionally biased region" description="Polar residues" evidence="15">
    <location>
        <begin position="319"/>
        <end position="334"/>
    </location>
</feature>
<evidence type="ECO:0000256" key="7">
    <source>
        <dbReference type="ARBA" id="ARBA00022801"/>
    </source>
</evidence>
<keyword evidence="10" id="KW-0804">Transcription</keyword>
<feature type="compositionally biased region" description="Acidic residues" evidence="15">
    <location>
        <begin position="124"/>
        <end position="135"/>
    </location>
</feature>
<comment type="subunit">
    <text evidence="14">Interacts with RAP74.</text>
</comment>
<evidence type="ECO:0000256" key="3">
    <source>
        <dbReference type="ARBA" id="ARBA00004123"/>
    </source>
</evidence>
<dbReference type="InterPro" id="IPR023214">
    <property type="entry name" value="HAD_sf"/>
</dbReference>
<dbReference type="PANTHER" id="PTHR23081:SF2">
    <property type="entry name" value="RNA POLYMERASE II C-TERMINAL DOMAIN PHOSPHATASE-LIKE 3"/>
    <property type="match status" value="1"/>
</dbReference>
<evidence type="ECO:0000256" key="12">
    <source>
        <dbReference type="ARBA" id="ARBA00047761"/>
    </source>
</evidence>
<dbReference type="EMBL" id="LR862131">
    <property type="protein sequence ID" value="CAD1836660.1"/>
    <property type="molecule type" value="Genomic_DNA"/>
</dbReference>
<feature type="compositionally biased region" description="Basic and acidic residues" evidence="15">
    <location>
        <begin position="148"/>
        <end position="173"/>
    </location>
</feature>
<evidence type="ECO:0000256" key="10">
    <source>
        <dbReference type="ARBA" id="ARBA00023163"/>
    </source>
</evidence>
<dbReference type="AlphaFoldDB" id="A0A6V7Q0X9"/>
<dbReference type="CDD" id="cd07521">
    <property type="entry name" value="HAD_FCP1-like"/>
    <property type="match status" value="1"/>
</dbReference>
<feature type="compositionally biased region" description="Polar residues" evidence="15">
    <location>
        <begin position="459"/>
        <end position="478"/>
    </location>
</feature>
<evidence type="ECO:0000313" key="18">
    <source>
        <dbReference type="EMBL" id="CAD1836660.1"/>
    </source>
</evidence>
<dbReference type="Gene3D" id="3.40.50.1000">
    <property type="entry name" value="HAD superfamily/HAD-like"/>
    <property type="match status" value="1"/>
</dbReference>
<organism evidence="18">
    <name type="scientific">Ananas comosus var. bracteatus</name>
    <name type="common">red pineapple</name>
    <dbReference type="NCBI Taxonomy" id="296719"/>
    <lineage>
        <taxon>Eukaryota</taxon>
        <taxon>Viridiplantae</taxon>
        <taxon>Streptophyta</taxon>
        <taxon>Embryophyta</taxon>
        <taxon>Tracheophyta</taxon>
        <taxon>Spermatophyta</taxon>
        <taxon>Magnoliopsida</taxon>
        <taxon>Liliopsida</taxon>
        <taxon>Poales</taxon>
        <taxon>Bromeliaceae</taxon>
        <taxon>Bromelioideae</taxon>
        <taxon>Ananas</taxon>
    </lineage>
</organism>
<feature type="region of interest" description="Disordered" evidence="15">
    <location>
        <begin position="635"/>
        <end position="751"/>
    </location>
</feature>
<evidence type="ECO:0000256" key="6">
    <source>
        <dbReference type="ARBA" id="ARBA00022723"/>
    </source>
</evidence>
<feature type="region of interest" description="Disordered" evidence="15">
    <location>
        <begin position="114"/>
        <end position="173"/>
    </location>
</feature>
<comment type="cofactor">
    <cofactor evidence="1">
        <name>Mn(2+)</name>
        <dbReference type="ChEBI" id="CHEBI:29035"/>
    </cofactor>
</comment>
<dbReference type="FunFam" id="3.40.50.10190:FF:000014">
    <property type="entry name" value="RNA polymerase II C-terminal domain phosphatase-like 3"/>
    <property type="match status" value="1"/>
</dbReference>
<dbReference type="Pfam" id="PF03031">
    <property type="entry name" value="NIF"/>
    <property type="match status" value="1"/>
</dbReference>
<proteinExistence type="predicted"/>
<evidence type="ECO:0000256" key="2">
    <source>
        <dbReference type="ARBA" id="ARBA00001946"/>
    </source>
</evidence>
<keyword evidence="8" id="KW-0694">RNA-binding</keyword>
<dbReference type="NCBIfam" id="TIGR02250">
    <property type="entry name" value="FCP1_euk"/>
    <property type="match status" value="1"/>
</dbReference>
<feature type="region of interest" description="Disordered" evidence="15">
    <location>
        <begin position="311"/>
        <end position="336"/>
    </location>
</feature>
<evidence type="ECO:0000256" key="1">
    <source>
        <dbReference type="ARBA" id="ARBA00001936"/>
    </source>
</evidence>
<dbReference type="GO" id="GO:0008420">
    <property type="term" value="F:RNA polymerase II CTD heptapeptide repeat phosphatase activity"/>
    <property type="evidence" value="ECO:0007669"/>
    <property type="project" value="InterPro"/>
</dbReference>
<evidence type="ECO:0000256" key="11">
    <source>
        <dbReference type="ARBA" id="ARBA00023242"/>
    </source>
</evidence>
<dbReference type="CDD" id="cd17729">
    <property type="entry name" value="BRCT_CTDP1"/>
    <property type="match status" value="1"/>
</dbReference>
<comment type="subcellular location">
    <subcellularLocation>
        <location evidence="3">Nucleus</location>
    </subcellularLocation>
</comment>
<feature type="domain" description="BRCT" evidence="16">
    <location>
        <begin position="1048"/>
        <end position="1141"/>
    </location>
</feature>
<feature type="region of interest" description="Disordered" evidence="15">
    <location>
        <begin position="362"/>
        <end position="405"/>
    </location>
</feature>
<gene>
    <name evidence="18" type="ORF">CB5_LOCUS19871</name>
</gene>
<feature type="compositionally biased region" description="Polar residues" evidence="15">
    <location>
        <begin position="431"/>
        <end position="446"/>
    </location>
</feature>
<dbReference type="GO" id="GO:0003723">
    <property type="term" value="F:RNA binding"/>
    <property type="evidence" value="ECO:0007669"/>
    <property type="project" value="UniProtKB-KW"/>
</dbReference>
<dbReference type="PROSITE" id="PS50969">
    <property type="entry name" value="FCP1"/>
    <property type="match status" value="1"/>
</dbReference>
<feature type="region of interest" description="Disordered" evidence="15">
    <location>
        <begin position="24"/>
        <end position="57"/>
    </location>
</feature>
<feature type="compositionally biased region" description="Polar residues" evidence="15">
    <location>
        <begin position="661"/>
        <end position="673"/>
    </location>
</feature>
<keyword evidence="9" id="KW-0805">Transcription regulation</keyword>
<dbReference type="GO" id="GO:0005634">
    <property type="term" value="C:nucleus"/>
    <property type="evidence" value="ECO:0007669"/>
    <property type="project" value="UniProtKB-SubCell"/>
</dbReference>
<feature type="domain" description="FCP1 homology" evidence="17">
    <location>
        <begin position="825"/>
        <end position="1005"/>
    </location>
</feature>
<reference evidence="18" key="1">
    <citation type="submission" date="2020-07" db="EMBL/GenBank/DDBJ databases">
        <authorList>
            <person name="Lin J."/>
        </authorList>
    </citation>
    <scope>NUCLEOTIDE SEQUENCE</scope>
</reference>
<evidence type="ECO:0000256" key="13">
    <source>
        <dbReference type="ARBA" id="ARBA00048336"/>
    </source>
</evidence>
<keyword evidence="11" id="KW-0539">Nucleus</keyword>
<dbReference type="SMART" id="SM00292">
    <property type="entry name" value="BRCT"/>
    <property type="match status" value="1"/>
</dbReference>
<dbReference type="InterPro" id="IPR001357">
    <property type="entry name" value="BRCT_dom"/>
</dbReference>
<dbReference type="InterPro" id="IPR011947">
    <property type="entry name" value="FCP1_euk"/>
</dbReference>
<dbReference type="GO" id="GO:0009651">
    <property type="term" value="P:response to salt stress"/>
    <property type="evidence" value="ECO:0007669"/>
    <property type="project" value="UniProtKB-ARBA"/>
</dbReference>
<evidence type="ECO:0000259" key="16">
    <source>
        <dbReference type="PROSITE" id="PS50172"/>
    </source>
</evidence>
<dbReference type="Pfam" id="PF25505">
    <property type="entry name" value="ARM_CPL3"/>
    <property type="match status" value="1"/>
</dbReference>
<feature type="compositionally biased region" description="Polar residues" evidence="15">
    <location>
        <begin position="388"/>
        <end position="400"/>
    </location>
</feature>
<feature type="compositionally biased region" description="Basic and acidic residues" evidence="15">
    <location>
        <begin position="46"/>
        <end position="57"/>
    </location>
</feature>
<evidence type="ECO:0000259" key="17">
    <source>
        <dbReference type="PROSITE" id="PS50969"/>
    </source>
</evidence>
<evidence type="ECO:0000256" key="4">
    <source>
        <dbReference type="ARBA" id="ARBA00013081"/>
    </source>
</evidence>
<keyword evidence="6" id="KW-0479">Metal-binding</keyword>
<feature type="compositionally biased region" description="Polar residues" evidence="15">
    <location>
        <begin position="690"/>
        <end position="716"/>
    </location>
</feature>
<dbReference type="InterPro" id="IPR036420">
    <property type="entry name" value="BRCT_dom_sf"/>
</dbReference>
<evidence type="ECO:0000256" key="14">
    <source>
        <dbReference type="ARBA" id="ARBA00063107"/>
    </source>
</evidence>
<dbReference type="EC" id="3.1.3.16" evidence="4"/>
<dbReference type="SUPFAM" id="SSF52113">
    <property type="entry name" value="BRCT domain"/>
    <property type="match status" value="1"/>
</dbReference>
<name>A0A6V7Q0X9_ANACO</name>
<dbReference type="SUPFAM" id="SSF56784">
    <property type="entry name" value="HAD-like"/>
    <property type="match status" value="1"/>
</dbReference>
<evidence type="ECO:0000256" key="15">
    <source>
        <dbReference type="SAM" id="MobiDB-lite"/>
    </source>
</evidence>
<evidence type="ECO:0000256" key="5">
    <source>
        <dbReference type="ARBA" id="ARBA00022491"/>
    </source>
</evidence>
<keyword evidence="5" id="KW-0678">Repressor</keyword>
<dbReference type="Gene3D" id="3.40.50.10190">
    <property type="entry name" value="BRCT domain"/>
    <property type="match status" value="1"/>
</dbReference>
<feature type="region of interest" description="Disordered" evidence="15">
    <location>
        <begin position="431"/>
        <end position="508"/>
    </location>
</feature>
<sequence>MRVAGANRYFLNPREEETLAKMATDHPRSEVTSAAAAAAAAEEGFEVSHGDSAEGPRSRVWMGYTMPRNYAAHLYNFAWAQAVQNKPLGLDLNPVGSEADPDSEGLDMVIDVSSEESGGGMEKEEGELEEGEIELGSEPAAEQPIELDSDKPEEKKEPEEKESDGIEHEKPADFDSRVSLILEELDGITMEEAEASFEGACSRLHKSFESLKPLFSEMEEGPLPVMDSLVQWAFTGIQTVNSVLSSSHLPKKEENKNLFLRLLIRIKNQYSTLLTPEQINELDKIVKSLAFEEGKTVKGLSTADGGIADALSSGAEKPTSAQRGVNSLTANGPSVSLPRLELPTMSRNKAISPLLDLHADYDESSLPSPTRANSNSPPFPMPKPVGVGSNSGLSTKSTSRPKMDEDTALHSYVTDAVKAVSTYQQKYGKNSFLTTNRLPSPTPSDDSNNDNEQDPCNGEVSSSSAAPKARQVNTTRNGSIKPVGQVGPGGPGPNSGLKAAAKSRDPRLRFMKSEAEDGISGMVMNSRKNKAVDESLPEEHSSKRLRNGVNDRVQLREQSKFDNGRGGNGGVDFNKPLNNNNANFSGPNGGVTPDVASSSVPSRSQNIAVNPKMLVQFLQKEQKRLSAEAQQKAAASAFDKRSDTGISVTPGTVLSGGGPQVTAQMSGMNSQNDPGRVRLKPRDPRRILHDTTNQNSNASGSEQAKTNEAVSSGPQSSKDHLVVREHGDSAQPSGAPPQSAPLPISTPQLTKNLSNTANNVATSQSTTVSPMVPTNSIPRPARSAILQSANSWGDVDHLLDGYDDQQRAAIQRERARRIAEQNKMFAARKLCLVLDLDHTLLNSAKFSEVDPTHDEILRKKEEQDREKPQRHLFRFQHMGMWTKLRPGIWNFLEKASKLYELHLYTMGNKLYATEMAKVLDPTGALFAGRVISRGDDGDPFDGDERVPKSKDLDGVLGMESAVVIIDDSVRVWPHNKLNLIVVERYTYFPCSRRQFGLLGPSLLEIDHDERPEDGTLASSLAVIERIHNIFFSHRSLKDVDVRNLLATEQKKILAGCRIVFSRVFPVGEANPHLHPLWQTAEQFGASCTNQIDEQVTHVVANSLGTDKVNWALSTGRFVVHPGWVEASALLYRRASEHDFAVKL</sequence>
<accession>A0A6V7Q0X9</accession>
<dbReference type="SMART" id="SM00577">
    <property type="entry name" value="CPDc"/>
    <property type="match status" value="1"/>
</dbReference>
<dbReference type="GO" id="GO:0046872">
    <property type="term" value="F:metal ion binding"/>
    <property type="evidence" value="ECO:0007669"/>
    <property type="project" value="UniProtKB-KW"/>
</dbReference>
<keyword evidence="7" id="KW-0378">Hydrolase</keyword>
<dbReference type="PANTHER" id="PTHR23081">
    <property type="entry name" value="RNA POLYMERASE II CTD PHOSPHATASE"/>
    <property type="match status" value="1"/>
</dbReference>
<protein>
    <recommendedName>
        <fullName evidence="4">protein-serine/threonine phosphatase</fullName>
        <ecNumber evidence="4">3.1.3.16</ecNumber>
    </recommendedName>
</protein>
<dbReference type="InterPro" id="IPR004274">
    <property type="entry name" value="FCP1_dom"/>
</dbReference>
<evidence type="ECO:0000256" key="9">
    <source>
        <dbReference type="ARBA" id="ARBA00023015"/>
    </source>
</evidence>
<dbReference type="FunFam" id="3.40.50.1000:FF:000098">
    <property type="entry name" value="RNA polymerase II C-terminal domain phosphatase-like 3"/>
    <property type="match status" value="1"/>
</dbReference>
<evidence type="ECO:0000256" key="8">
    <source>
        <dbReference type="ARBA" id="ARBA00022884"/>
    </source>
</evidence>
<dbReference type="PROSITE" id="PS50172">
    <property type="entry name" value="BRCT"/>
    <property type="match status" value="1"/>
</dbReference>
<feature type="compositionally biased region" description="Basic and acidic residues" evidence="15">
    <location>
        <begin position="680"/>
        <end position="689"/>
    </location>
</feature>
<dbReference type="InterPro" id="IPR036412">
    <property type="entry name" value="HAD-like_sf"/>
</dbReference>
<dbReference type="InterPro" id="IPR057473">
    <property type="entry name" value="ARM_CPL3"/>
</dbReference>
<comment type="catalytic activity">
    <reaction evidence="13">
        <text>O-phospho-L-threonyl-[protein] + H2O = L-threonyl-[protein] + phosphate</text>
        <dbReference type="Rhea" id="RHEA:47004"/>
        <dbReference type="Rhea" id="RHEA-COMP:11060"/>
        <dbReference type="Rhea" id="RHEA-COMP:11605"/>
        <dbReference type="ChEBI" id="CHEBI:15377"/>
        <dbReference type="ChEBI" id="CHEBI:30013"/>
        <dbReference type="ChEBI" id="CHEBI:43474"/>
        <dbReference type="ChEBI" id="CHEBI:61977"/>
        <dbReference type="EC" id="3.1.3.16"/>
    </reaction>
</comment>
<feature type="compositionally biased region" description="Polar residues" evidence="15">
    <location>
        <begin position="595"/>
        <end position="604"/>
    </location>
</feature>
<comment type="catalytic activity">
    <reaction evidence="12">
        <text>O-phospho-L-seryl-[protein] + H2O = L-seryl-[protein] + phosphate</text>
        <dbReference type="Rhea" id="RHEA:20629"/>
        <dbReference type="Rhea" id="RHEA-COMP:9863"/>
        <dbReference type="Rhea" id="RHEA-COMP:11604"/>
        <dbReference type="ChEBI" id="CHEBI:15377"/>
        <dbReference type="ChEBI" id="CHEBI:29999"/>
        <dbReference type="ChEBI" id="CHEBI:43474"/>
        <dbReference type="ChEBI" id="CHEBI:83421"/>
        <dbReference type="EC" id="3.1.3.16"/>
    </reaction>
</comment>
<feature type="compositionally biased region" description="Basic and acidic residues" evidence="15">
    <location>
        <begin position="717"/>
        <end position="728"/>
    </location>
</feature>
<dbReference type="Pfam" id="PF00533">
    <property type="entry name" value="BRCT"/>
    <property type="match status" value="1"/>
</dbReference>
<dbReference type="InterPro" id="IPR039189">
    <property type="entry name" value="Fcp1"/>
</dbReference>
<feature type="compositionally biased region" description="Polar residues" evidence="15">
    <location>
        <begin position="365"/>
        <end position="376"/>
    </location>
</feature>
<feature type="region of interest" description="Disordered" evidence="15">
    <location>
        <begin position="560"/>
        <end position="604"/>
    </location>
</feature>